<keyword evidence="2" id="KW-1185">Reference proteome</keyword>
<evidence type="ECO:0000313" key="2">
    <source>
        <dbReference type="Proteomes" id="UP001611251"/>
    </source>
</evidence>
<dbReference type="Proteomes" id="UP001611251">
    <property type="component" value="Unassembled WGS sequence"/>
</dbReference>
<protein>
    <submittedName>
        <fullName evidence="1">DUF2188 domain-containing protein</fullName>
    </submittedName>
</protein>
<dbReference type="RefSeq" id="WP_397210906.1">
    <property type="nucleotide sequence ID" value="NZ_JBGFSN010000001.1"/>
</dbReference>
<evidence type="ECO:0000313" key="1">
    <source>
        <dbReference type="EMBL" id="MFH8132659.1"/>
    </source>
</evidence>
<organism evidence="1 2">
    <name type="scientific">Pantoea osteomyelitidis</name>
    <dbReference type="NCBI Taxonomy" id="3230026"/>
    <lineage>
        <taxon>Bacteria</taxon>
        <taxon>Pseudomonadati</taxon>
        <taxon>Pseudomonadota</taxon>
        <taxon>Gammaproteobacteria</taxon>
        <taxon>Enterobacterales</taxon>
        <taxon>Erwiniaceae</taxon>
        <taxon>Pantoea</taxon>
    </lineage>
</organism>
<accession>A0ABW7PS84</accession>
<comment type="caution">
    <text evidence="1">The sequence shown here is derived from an EMBL/GenBank/DDBJ whole genome shotgun (WGS) entry which is preliminary data.</text>
</comment>
<dbReference type="InterPro" id="IPR018691">
    <property type="entry name" value="DUF2188"/>
</dbReference>
<gene>
    <name evidence="1" type="ORF">ABU178_00445</name>
</gene>
<proteinExistence type="predicted"/>
<reference evidence="1 2" key="1">
    <citation type="submission" date="2024-08" db="EMBL/GenBank/DDBJ databases">
        <title>Pantoea ronii - a newly identified human opportunistic pathogen.</title>
        <authorList>
            <person name="Keidar-Friedman D."/>
            <person name="Sorek N."/>
            <person name="Leshin-Carmel D."/>
            <person name="Tsur A."/>
            <person name="Amsalem M."/>
            <person name="Tolkach D."/>
            <person name="Brosh-Nissimov T."/>
        </authorList>
    </citation>
    <scope>NUCLEOTIDE SEQUENCE [LARGE SCALE GENOMIC DNA]</scope>
    <source>
        <strain evidence="1 2">AA23256</strain>
    </source>
</reference>
<dbReference type="Pfam" id="PF09954">
    <property type="entry name" value="DUF2188"/>
    <property type="match status" value="1"/>
</dbReference>
<dbReference type="EMBL" id="JBGFSN010000001">
    <property type="protein sequence ID" value="MFH8132659.1"/>
    <property type="molecule type" value="Genomic_DNA"/>
</dbReference>
<name>A0ABW7PS84_9GAMM</name>
<sequence length="74" mass="8651">MDNYHITRKGDKWAFQKEGSDRALRTADTKAEIMVQMREYMSDKVGSVKIHTEEGVIQEERTYQRKDDPTKSKG</sequence>